<dbReference type="KEGG" id="scy:SCATT_17460"/>
<organism evidence="1 2">
    <name type="scientific">Streptantibioticus cattleyicolor (strain ATCC 35852 / DSM 46488 / JCM 4925 / NBRC 14057 / NRRL 8057)</name>
    <name type="common">Streptomyces cattleya</name>
    <dbReference type="NCBI Taxonomy" id="1003195"/>
    <lineage>
        <taxon>Bacteria</taxon>
        <taxon>Bacillati</taxon>
        <taxon>Actinomycetota</taxon>
        <taxon>Actinomycetes</taxon>
        <taxon>Kitasatosporales</taxon>
        <taxon>Streptomycetaceae</taxon>
        <taxon>Streptantibioticus</taxon>
    </lineage>
</organism>
<evidence type="ECO:0000313" key="2">
    <source>
        <dbReference type="Proteomes" id="UP000007842"/>
    </source>
</evidence>
<protein>
    <submittedName>
        <fullName evidence="1">Uncharacterized protein</fullName>
    </submittedName>
</protein>
<name>G8WQ57_STREN</name>
<reference evidence="2" key="1">
    <citation type="submission" date="2011-12" db="EMBL/GenBank/DDBJ databases">
        <title>Complete genome sequence of Streptomyces cattleya strain DSM 46488.</title>
        <authorList>
            <person name="Ou H.-Y."/>
            <person name="Li P."/>
            <person name="Zhao C."/>
            <person name="O'Hagan D."/>
            <person name="Deng Z."/>
        </authorList>
    </citation>
    <scope>NUCLEOTIDE SEQUENCE [LARGE SCALE GENOMIC DNA]</scope>
    <source>
        <strain evidence="2">ATCC 35852 / DSM 46488 / JCM 4925 / NBRC 14057 / NRRL 8057</strain>
    </source>
</reference>
<dbReference type="PATRIC" id="fig|1003195.29.peg.1754"/>
<dbReference type="EMBL" id="CP003219">
    <property type="protein sequence ID" value="AEW94117.1"/>
    <property type="molecule type" value="Genomic_DNA"/>
</dbReference>
<sequence length="44" mass="4451">MRSDERHGRSGTGGPVTATLCRDTITTVTAPCHALTVIGSGPLG</sequence>
<dbReference type="AlphaFoldDB" id="G8WQ57"/>
<accession>G8WQ57</accession>
<dbReference type="HOGENOM" id="CLU_3222486_0_0_11"/>
<dbReference type="Proteomes" id="UP000007842">
    <property type="component" value="Chromosome"/>
</dbReference>
<dbReference type="STRING" id="1003195.SCATT_17460"/>
<proteinExistence type="predicted"/>
<gene>
    <name evidence="1" type="ordered locus">SCATT_17460</name>
</gene>
<keyword evidence="2" id="KW-1185">Reference proteome</keyword>
<evidence type="ECO:0000313" key="1">
    <source>
        <dbReference type="EMBL" id="AEW94117.1"/>
    </source>
</evidence>